<evidence type="ECO:0000313" key="2">
    <source>
        <dbReference type="Proteomes" id="UP000007995"/>
    </source>
</evidence>
<sequence>MTQQEFMERTGITPTAEDFDYIHAVYLNTSMNKDEFCKDFKKHGKYKVA</sequence>
<dbReference type="HOGENOM" id="CLU_3132254_0_0_10"/>
<gene>
    <name evidence="1" type="ORF">HMPREF1057_01008</name>
</gene>
<dbReference type="Proteomes" id="UP000007995">
    <property type="component" value="Unassembled WGS sequence"/>
</dbReference>
<accession>K5DGU9</accession>
<protein>
    <submittedName>
        <fullName evidence="1">Uncharacterized protein</fullName>
    </submittedName>
</protein>
<dbReference type="EMBL" id="AGXW01000002">
    <property type="protein sequence ID" value="EKJ92173.1"/>
    <property type="molecule type" value="Genomic_DNA"/>
</dbReference>
<comment type="caution">
    <text evidence="1">The sequence shown here is derived from an EMBL/GenBank/DDBJ whole genome shotgun (WGS) entry which is preliminary data.</text>
</comment>
<evidence type="ECO:0000313" key="1">
    <source>
        <dbReference type="EMBL" id="EKJ92173.1"/>
    </source>
</evidence>
<dbReference type="RefSeq" id="WP_007760223.1">
    <property type="nucleotide sequence ID" value="NZ_AKBZ01000005.1"/>
</dbReference>
<name>K5DGU9_9BACE</name>
<organism evidence="1 2">
    <name type="scientific">Bacteroides finegoldii CL09T03C10</name>
    <dbReference type="NCBI Taxonomy" id="997888"/>
    <lineage>
        <taxon>Bacteria</taxon>
        <taxon>Pseudomonadati</taxon>
        <taxon>Bacteroidota</taxon>
        <taxon>Bacteroidia</taxon>
        <taxon>Bacteroidales</taxon>
        <taxon>Bacteroidaceae</taxon>
        <taxon>Bacteroides</taxon>
    </lineage>
</organism>
<reference evidence="1 2" key="1">
    <citation type="submission" date="2012-02" db="EMBL/GenBank/DDBJ databases">
        <title>The Genome Sequence of Bacteroides finegoldii CL09T03C10.</title>
        <authorList>
            <consortium name="The Broad Institute Genome Sequencing Platform"/>
            <person name="Earl A."/>
            <person name="Ward D."/>
            <person name="Feldgarden M."/>
            <person name="Gevers D."/>
            <person name="Zitomersky N.L."/>
            <person name="Coyne M.J."/>
            <person name="Comstock L.E."/>
            <person name="Young S.K."/>
            <person name="Zeng Q."/>
            <person name="Gargeya S."/>
            <person name="Fitzgerald M."/>
            <person name="Haas B."/>
            <person name="Abouelleil A."/>
            <person name="Alvarado L."/>
            <person name="Arachchi H.M."/>
            <person name="Berlin A."/>
            <person name="Chapman S.B."/>
            <person name="Gearin G."/>
            <person name="Goldberg J."/>
            <person name="Griggs A."/>
            <person name="Gujja S."/>
            <person name="Hansen M."/>
            <person name="Heiman D."/>
            <person name="Howarth C."/>
            <person name="Larimer J."/>
            <person name="Lui A."/>
            <person name="MacDonald P.J.P."/>
            <person name="McCowen C."/>
            <person name="Montmayeur A."/>
            <person name="Murphy C."/>
            <person name="Neiman D."/>
            <person name="Pearson M."/>
            <person name="Priest M."/>
            <person name="Roberts A."/>
            <person name="Saif S."/>
            <person name="Shea T."/>
            <person name="Sisk P."/>
            <person name="Stolte C."/>
            <person name="Sykes S."/>
            <person name="Wortman J."/>
            <person name="Nusbaum C."/>
            <person name="Birren B."/>
        </authorList>
    </citation>
    <scope>NUCLEOTIDE SEQUENCE [LARGE SCALE GENOMIC DNA]</scope>
    <source>
        <strain evidence="1 2">CL09T03C10</strain>
    </source>
</reference>
<proteinExistence type="predicted"/>
<dbReference type="AlphaFoldDB" id="K5DGU9"/>